<dbReference type="AlphaFoldDB" id="A0A1G1X806"/>
<reference evidence="1 2" key="1">
    <citation type="journal article" date="2016" name="Nat. Commun.">
        <title>Thousands of microbial genomes shed light on interconnected biogeochemical processes in an aquifer system.</title>
        <authorList>
            <person name="Anantharaman K."/>
            <person name="Brown C.T."/>
            <person name="Hug L.A."/>
            <person name="Sharon I."/>
            <person name="Castelle C.J."/>
            <person name="Probst A.J."/>
            <person name="Thomas B.C."/>
            <person name="Singh A."/>
            <person name="Wilkins M.J."/>
            <person name="Karaoz U."/>
            <person name="Brodie E.L."/>
            <person name="Williams K.H."/>
            <person name="Hubbard S.S."/>
            <person name="Banfield J.F."/>
        </authorList>
    </citation>
    <scope>NUCLEOTIDE SEQUENCE [LARGE SCALE GENOMIC DNA]</scope>
</reference>
<evidence type="ECO:0000313" key="2">
    <source>
        <dbReference type="Proteomes" id="UP000177941"/>
    </source>
</evidence>
<evidence type="ECO:0000313" key="1">
    <source>
        <dbReference type="EMBL" id="OGY36125.1"/>
    </source>
</evidence>
<accession>A0A1G1X806</accession>
<name>A0A1G1X806_9BACT</name>
<comment type="caution">
    <text evidence="1">The sequence shown here is derived from an EMBL/GenBank/DDBJ whole genome shotgun (WGS) entry which is preliminary data.</text>
</comment>
<protein>
    <submittedName>
        <fullName evidence="1">Uncharacterized protein</fullName>
    </submittedName>
</protein>
<dbReference type="Proteomes" id="UP000177941">
    <property type="component" value="Unassembled WGS sequence"/>
</dbReference>
<proteinExistence type="predicted"/>
<gene>
    <name evidence="1" type="ORF">A3E36_00895</name>
</gene>
<sequence length="89" mass="9059">MIVVFAAVLLAGVGAVGVIFFSPSASAPAESLPANTVNSGTQQVVPSSQTFNTAVLQRSDYTALDIGLITQGRLPVLPSVGTGRADPFQ</sequence>
<dbReference type="EMBL" id="MHHS01000037">
    <property type="protein sequence ID" value="OGY36125.1"/>
    <property type="molecule type" value="Genomic_DNA"/>
</dbReference>
<organism evidence="1 2">
    <name type="scientific">Candidatus Andersenbacteria bacterium RIFCSPHIGHO2_12_FULL_45_11b</name>
    <dbReference type="NCBI Taxonomy" id="1797282"/>
    <lineage>
        <taxon>Bacteria</taxon>
        <taxon>Candidatus Anderseniibacteriota</taxon>
    </lineage>
</organism>